<name>A0A9N9GCZ6_9GLOM</name>
<dbReference type="AlphaFoldDB" id="A0A9N9GCZ6"/>
<feature type="non-terminal residue" evidence="1">
    <location>
        <position position="1"/>
    </location>
</feature>
<evidence type="ECO:0000313" key="1">
    <source>
        <dbReference type="EMBL" id="CAG8597696.1"/>
    </source>
</evidence>
<evidence type="ECO:0000313" key="2">
    <source>
        <dbReference type="Proteomes" id="UP000789342"/>
    </source>
</evidence>
<accession>A0A9N9GCZ6</accession>
<organism evidence="1 2">
    <name type="scientific">Acaulospora morrowiae</name>
    <dbReference type="NCBI Taxonomy" id="94023"/>
    <lineage>
        <taxon>Eukaryota</taxon>
        <taxon>Fungi</taxon>
        <taxon>Fungi incertae sedis</taxon>
        <taxon>Mucoromycota</taxon>
        <taxon>Glomeromycotina</taxon>
        <taxon>Glomeromycetes</taxon>
        <taxon>Diversisporales</taxon>
        <taxon>Acaulosporaceae</taxon>
        <taxon>Acaulospora</taxon>
    </lineage>
</organism>
<dbReference type="EMBL" id="CAJVPV010005904">
    <property type="protein sequence ID" value="CAG8597696.1"/>
    <property type="molecule type" value="Genomic_DNA"/>
</dbReference>
<proteinExistence type="predicted"/>
<comment type="caution">
    <text evidence="1">The sequence shown here is derived from an EMBL/GenBank/DDBJ whole genome shotgun (WGS) entry which is preliminary data.</text>
</comment>
<reference evidence="1" key="1">
    <citation type="submission" date="2021-06" db="EMBL/GenBank/DDBJ databases">
        <authorList>
            <person name="Kallberg Y."/>
            <person name="Tangrot J."/>
            <person name="Rosling A."/>
        </authorList>
    </citation>
    <scope>NUCLEOTIDE SEQUENCE</scope>
    <source>
        <strain evidence="1">CL551</strain>
    </source>
</reference>
<gene>
    <name evidence="1" type="ORF">AMORRO_LOCUS7640</name>
</gene>
<dbReference type="Proteomes" id="UP000789342">
    <property type="component" value="Unassembled WGS sequence"/>
</dbReference>
<protein>
    <submittedName>
        <fullName evidence="1">7806_t:CDS:1</fullName>
    </submittedName>
</protein>
<keyword evidence="2" id="KW-1185">Reference proteome</keyword>
<sequence length="65" mass="7503">HSQVYQPLCANGLSVNKSVIVESTDLHRCYFYAFYPLWSHRAQTCFPIDLNENISIWEVTPAISK</sequence>